<dbReference type="SUPFAM" id="SSF47413">
    <property type="entry name" value="lambda repressor-like DNA-binding domains"/>
    <property type="match status" value="1"/>
</dbReference>
<reference evidence="2 3" key="1">
    <citation type="submission" date="2019-07" db="EMBL/GenBank/DDBJ databases">
        <authorList>
            <person name="Park Y.J."/>
            <person name="Jeong S.E."/>
            <person name="Jung H.S."/>
        </authorList>
    </citation>
    <scope>NUCLEOTIDE SEQUENCE [LARGE SCALE GENOMIC DNA]</scope>
    <source>
        <strain evidence="3">P16(2019)</strain>
    </source>
</reference>
<dbReference type="CDD" id="cd00093">
    <property type="entry name" value="HTH_XRE"/>
    <property type="match status" value="1"/>
</dbReference>
<dbReference type="InterPro" id="IPR011990">
    <property type="entry name" value="TPR-like_helical_dom_sf"/>
</dbReference>
<dbReference type="Gene3D" id="1.25.40.10">
    <property type="entry name" value="Tetratricopeptide repeat domain"/>
    <property type="match status" value="1"/>
</dbReference>
<feature type="domain" description="HTH cro/C1-type" evidence="1">
    <location>
        <begin position="16"/>
        <end position="69"/>
    </location>
</feature>
<dbReference type="PANTHER" id="PTHR37038:SF14">
    <property type="entry name" value="TRANSCRIPTIONAL ACTIVATOR"/>
    <property type="match status" value="1"/>
</dbReference>
<dbReference type="InterPro" id="IPR053163">
    <property type="entry name" value="HTH-type_regulator_Rgg"/>
</dbReference>
<evidence type="ECO:0000259" key="1">
    <source>
        <dbReference type="PROSITE" id="PS50943"/>
    </source>
</evidence>
<organism evidence="2 3">
    <name type="scientific">Alkalicoccobacillus porphyridii</name>
    <dbReference type="NCBI Taxonomy" id="2597270"/>
    <lineage>
        <taxon>Bacteria</taxon>
        <taxon>Bacillati</taxon>
        <taxon>Bacillota</taxon>
        <taxon>Bacilli</taxon>
        <taxon>Bacillales</taxon>
        <taxon>Bacillaceae</taxon>
        <taxon>Alkalicoccobacillus</taxon>
    </lineage>
</organism>
<evidence type="ECO:0000313" key="3">
    <source>
        <dbReference type="Proteomes" id="UP000318521"/>
    </source>
</evidence>
<keyword evidence="3" id="KW-1185">Reference proteome</keyword>
<dbReference type="InterPro" id="IPR010982">
    <property type="entry name" value="Lambda_DNA-bd_dom_sf"/>
</dbReference>
<dbReference type="Pfam" id="PF01381">
    <property type="entry name" value="HTH_3"/>
    <property type="match status" value="1"/>
</dbReference>
<sequence>MTREMQIMNNSIGIEIRSLRTRQGMSQENISSLLVSQSAISKIENGKYIPNVNVLESVASKLGVPVEHFLSLNNHYNNDFIETTYEIIEQLSLTEAYEELYNITTKTIKYGQSVSLPSWFRNYVLIHQIFSEFQCNKKDAKSAFTNLKSLVNSLSIEHSIQTKLHLYLGILHSHVKAFSYSNTIDYFKKSLTFVEGIKGKNTYLHKKTLKIHILYQKVLIELHYHHYDAALNDIKEGLQLSKTYACTAYVGQFLYFKGLCLEKKGKSKKDVLINYQYGHLFANFIDSPFKKLLLDKLSSGKENSYESFR</sequence>
<dbReference type="OrthoDB" id="1150409at2"/>
<dbReference type="EMBL" id="VLXZ01000007">
    <property type="protein sequence ID" value="TSB46226.1"/>
    <property type="molecule type" value="Genomic_DNA"/>
</dbReference>
<dbReference type="InterPro" id="IPR041315">
    <property type="entry name" value="PlcR_TPR"/>
</dbReference>
<gene>
    <name evidence="2" type="ORF">FN960_12765</name>
</gene>
<dbReference type="GO" id="GO:0003677">
    <property type="term" value="F:DNA binding"/>
    <property type="evidence" value="ECO:0007669"/>
    <property type="project" value="InterPro"/>
</dbReference>
<dbReference type="PANTHER" id="PTHR37038">
    <property type="entry name" value="TRANSCRIPTIONAL REGULATOR-RELATED"/>
    <property type="match status" value="1"/>
</dbReference>
<protein>
    <submittedName>
        <fullName evidence="2">Helix-turn-helix transcriptional regulator</fullName>
    </submittedName>
</protein>
<dbReference type="SMART" id="SM00530">
    <property type="entry name" value="HTH_XRE"/>
    <property type="match status" value="1"/>
</dbReference>
<evidence type="ECO:0000313" key="2">
    <source>
        <dbReference type="EMBL" id="TSB46226.1"/>
    </source>
</evidence>
<dbReference type="InterPro" id="IPR001387">
    <property type="entry name" value="Cro/C1-type_HTH"/>
</dbReference>
<proteinExistence type="predicted"/>
<dbReference type="PROSITE" id="PS50943">
    <property type="entry name" value="HTH_CROC1"/>
    <property type="match status" value="1"/>
</dbReference>
<name>A0A553ZXY8_9BACI</name>
<dbReference type="AlphaFoldDB" id="A0A553ZXY8"/>
<dbReference type="Proteomes" id="UP000318521">
    <property type="component" value="Unassembled WGS sequence"/>
</dbReference>
<accession>A0A553ZXY8</accession>
<comment type="caution">
    <text evidence="2">The sequence shown here is derived from an EMBL/GenBank/DDBJ whole genome shotgun (WGS) entry which is preliminary data.</text>
</comment>
<dbReference type="Pfam" id="PF18768">
    <property type="entry name" value="RNPP_C"/>
    <property type="match status" value="1"/>
</dbReference>